<keyword evidence="4" id="KW-1185">Reference proteome</keyword>
<feature type="domain" description="MobA-like NTP transferase" evidence="2">
    <location>
        <begin position="8"/>
        <end position="174"/>
    </location>
</feature>
<reference evidence="3" key="1">
    <citation type="submission" date="2023-06" db="EMBL/GenBank/DDBJ databases">
        <title>Draft Genome Sequences of Representative Paenibacillus Polymyxa, Bacillus cereus, Fictibacillus sp., and Brevibacillus agri Strains Isolated from Amazonian Dark Earth.</title>
        <authorList>
            <person name="Pellegrinetti T.A."/>
            <person name="Cunha I.C.M."/>
            <person name="Chaves M.G."/>
            <person name="Freitas A.S."/>
            <person name="Silva A.V.R."/>
            <person name="Tsai S.M."/>
            <person name="Mendes L.W."/>
        </authorList>
    </citation>
    <scope>NUCLEOTIDE SEQUENCE</scope>
    <source>
        <strain evidence="3">CENA-BCM004</strain>
    </source>
</reference>
<dbReference type="Proteomes" id="UP001168694">
    <property type="component" value="Unassembled WGS sequence"/>
</dbReference>
<protein>
    <submittedName>
        <fullName evidence="3">Nucleotidyltransferase family protein</fullName>
    </submittedName>
</protein>
<organism evidence="3 4">
    <name type="scientific">Fictibacillus terranigra</name>
    <dbReference type="NCBI Taxonomy" id="3058424"/>
    <lineage>
        <taxon>Bacteria</taxon>
        <taxon>Bacillati</taxon>
        <taxon>Bacillota</taxon>
        <taxon>Bacilli</taxon>
        <taxon>Bacillales</taxon>
        <taxon>Fictibacillaceae</taxon>
        <taxon>Fictibacillus</taxon>
    </lineage>
</organism>
<evidence type="ECO:0000313" key="4">
    <source>
        <dbReference type="Proteomes" id="UP001168694"/>
    </source>
</evidence>
<proteinExistence type="predicted"/>
<dbReference type="Pfam" id="PF12804">
    <property type="entry name" value="NTP_transf_3"/>
    <property type="match status" value="1"/>
</dbReference>
<dbReference type="SUPFAM" id="SSF53448">
    <property type="entry name" value="Nucleotide-diphospho-sugar transferases"/>
    <property type="match status" value="1"/>
</dbReference>
<evidence type="ECO:0000259" key="2">
    <source>
        <dbReference type="Pfam" id="PF12804"/>
    </source>
</evidence>
<comment type="caution">
    <text evidence="3">The sequence shown here is derived from an EMBL/GenBank/DDBJ whole genome shotgun (WGS) entry which is preliminary data.</text>
</comment>
<dbReference type="InterPro" id="IPR029044">
    <property type="entry name" value="Nucleotide-diphossugar_trans"/>
</dbReference>
<dbReference type="CDD" id="cd04182">
    <property type="entry name" value="GT_2_like_f"/>
    <property type="match status" value="1"/>
</dbReference>
<dbReference type="PANTHER" id="PTHR43777">
    <property type="entry name" value="MOLYBDENUM COFACTOR CYTIDYLYLTRANSFERASE"/>
    <property type="match status" value="1"/>
</dbReference>
<dbReference type="PANTHER" id="PTHR43777:SF1">
    <property type="entry name" value="MOLYBDENUM COFACTOR CYTIDYLYLTRANSFERASE"/>
    <property type="match status" value="1"/>
</dbReference>
<sequence length="227" mass="25783">MREAKIVAVFLAAGKSERMGFPKLWLQLGTECLGNWAFRAAVQSLIDHTIVVTREDDRLDWMDCSFHKSPYHRKWSQLTCKDSVQGQSSSLVAGIKKAEELLPDGIIVLLADQPFITKEMINELIVYFNKESPLAFVAACHQKRMRPPVVFSRHLAAQVKGISGDHGARHIFRTNKYLNGKIVHYSNPALFSDVDTQEDYKEVKEQMRGEDSRGLHWKKCNPARSLG</sequence>
<evidence type="ECO:0000256" key="1">
    <source>
        <dbReference type="SAM" id="MobiDB-lite"/>
    </source>
</evidence>
<gene>
    <name evidence="3" type="ORF">QYF49_05295</name>
</gene>
<name>A0ABT8E3G4_9BACL</name>
<dbReference type="RefSeq" id="WP_290398559.1">
    <property type="nucleotide sequence ID" value="NZ_JAUHLN010000001.1"/>
</dbReference>
<evidence type="ECO:0000313" key="3">
    <source>
        <dbReference type="EMBL" id="MDN4072445.1"/>
    </source>
</evidence>
<dbReference type="InterPro" id="IPR025877">
    <property type="entry name" value="MobA-like_NTP_Trfase"/>
</dbReference>
<feature type="region of interest" description="Disordered" evidence="1">
    <location>
        <begin position="206"/>
        <end position="227"/>
    </location>
</feature>
<accession>A0ABT8E3G4</accession>
<dbReference type="EMBL" id="JAUHLN010000001">
    <property type="protein sequence ID" value="MDN4072445.1"/>
    <property type="molecule type" value="Genomic_DNA"/>
</dbReference>
<dbReference type="Gene3D" id="3.90.550.10">
    <property type="entry name" value="Spore Coat Polysaccharide Biosynthesis Protein SpsA, Chain A"/>
    <property type="match status" value="1"/>
</dbReference>